<organism evidence="3">
    <name type="scientific">uncultured Aureispira sp</name>
    <dbReference type="NCBI Taxonomy" id="1331704"/>
    <lineage>
        <taxon>Bacteria</taxon>
        <taxon>Pseudomonadati</taxon>
        <taxon>Bacteroidota</taxon>
        <taxon>Saprospiria</taxon>
        <taxon>Saprospirales</taxon>
        <taxon>Saprospiraceae</taxon>
        <taxon>Aureispira</taxon>
        <taxon>environmental samples</taxon>
    </lineage>
</organism>
<dbReference type="InterPro" id="IPR010559">
    <property type="entry name" value="Sig_transdc_His_kin_internal"/>
</dbReference>
<feature type="transmembrane region" description="Helical" evidence="1">
    <location>
        <begin position="126"/>
        <end position="142"/>
    </location>
</feature>
<feature type="domain" description="Signal transduction histidine kinase internal region" evidence="2">
    <location>
        <begin position="163"/>
        <end position="240"/>
    </location>
</feature>
<dbReference type="Pfam" id="PF06580">
    <property type="entry name" value="His_kinase"/>
    <property type="match status" value="1"/>
</dbReference>
<feature type="transmembrane region" description="Helical" evidence="1">
    <location>
        <begin position="83"/>
        <end position="106"/>
    </location>
</feature>
<keyword evidence="3" id="KW-0808">Transferase</keyword>
<keyword evidence="1" id="KW-0812">Transmembrane</keyword>
<gene>
    <name evidence="3" type="ORF">HELGO_WM46319</name>
</gene>
<sequence length="354" mass="41618">MSLIAAQNSIKRSYEFISNRVVYHSLIWFCYMLTLLFLDSGDEGFITILRNTLIHVFFLMLIVYVNYLYLIPNYLSKKRFISYLLLLLFTAAVVMPIEMVCLYWNIGGKDNIDAQVELLKKQYGHFIFLFFTLIISTILKITKEWFLQQSVQKELENKNLQSELSFLKSQINPHFLFNTLNSLYALTLKKSDKAPEIVLRLSEMMRYMLYKSNEKEVPLEQEINYIQNYLALERTRYGDKASIEFECAGESPSNYSIAPLLFITFFENSFKHGLSQSITEGFVECLLYIEDNNIDFTIQNSKTQEKDERYFQGGIGLVNVKRRLELIYPDKYILDIHETDEIYLVNLKIDLNSL</sequence>
<feature type="transmembrane region" description="Helical" evidence="1">
    <location>
        <begin position="21"/>
        <end position="38"/>
    </location>
</feature>
<accession>A0A6S6U2B1</accession>
<keyword evidence="1" id="KW-0472">Membrane</keyword>
<dbReference type="InterPro" id="IPR050640">
    <property type="entry name" value="Bact_2-comp_sensor_kinase"/>
</dbReference>
<evidence type="ECO:0000259" key="2">
    <source>
        <dbReference type="Pfam" id="PF06580"/>
    </source>
</evidence>
<keyword evidence="3" id="KW-0418">Kinase</keyword>
<keyword evidence="1" id="KW-1133">Transmembrane helix</keyword>
<evidence type="ECO:0000313" key="3">
    <source>
        <dbReference type="EMBL" id="CAA6822348.1"/>
    </source>
</evidence>
<dbReference type="AlphaFoldDB" id="A0A6S6U2B1"/>
<protein>
    <submittedName>
        <fullName evidence="3">Putative two-component system sensor protein, no kinase domain</fullName>
    </submittedName>
</protein>
<name>A0A6S6U2B1_9BACT</name>
<dbReference type="EMBL" id="CACVAQ010000313">
    <property type="protein sequence ID" value="CAA6822348.1"/>
    <property type="molecule type" value="Genomic_DNA"/>
</dbReference>
<reference evidence="3" key="1">
    <citation type="submission" date="2020-01" db="EMBL/GenBank/DDBJ databases">
        <authorList>
            <person name="Meier V. D."/>
            <person name="Meier V D."/>
        </authorList>
    </citation>
    <scope>NUCLEOTIDE SEQUENCE</scope>
    <source>
        <strain evidence="3">HLG_WM_MAG_10</strain>
    </source>
</reference>
<dbReference type="GO" id="GO:0016020">
    <property type="term" value="C:membrane"/>
    <property type="evidence" value="ECO:0007669"/>
    <property type="project" value="InterPro"/>
</dbReference>
<evidence type="ECO:0000256" key="1">
    <source>
        <dbReference type="SAM" id="Phobius"/>
    </source>
</evidence>
<proteinExistence type="predicted"/>
<dbReference type="PANTHER" id="PTHR34220:SF7">
    <property type="entry name" value="SENSOR HISTIDINE KINASE YPDA"/>
    <property type="match status" value="1"/>
</dbReference>
<dbReference type="GO" id="GO:0000155">
    <property type="term" value="F:phosphorelay sensor kinase activity"/>
    <property type="evidence" value="ECO:0007669"/>
    <property type="project" value="InterPro"/>
</dbReference>
<dbReference type="PANTHER" id="PTHR34220">
    <property type="entry name" value="SENSOR HISTIDINE KINASE YPDA"/>
    <property type="match status" value="1"/>
</dbReference>
<feature type="transmembrane region" description="Helical" evidence="1">
    <location>
        <begin position="53"/>
        <end position="71"/>
    </location>
</feature>